<dbReference type="SUPFAM" id="SSF53756">
    <property type="entry name" value="UDP-Glycosyltransferase/glycogen phosphorylase"/>
    <property type="match status" value="1"/>
</dbReference>
<dbReference type="GO" id="GO:0016757">
    <property type="term" value="F:glycosyltransferase activity"/>
    <property type="evidence" value="ECO:0007669"/>
    <property type="project" value="TreeGrafter"/>
</dbReference>
<gene>
    <name evidence="2" type="ORF">DCW38_04025</name>
</gene>
<dbReference type="Gene3D" id="3.40.50.2000">
    <property type="entry name" value="Glycogen Phosphorylase B"/>
    <property type="match status" value="2"/>
</dbReference>
<dbReference type="Proteomes" id="UP000264062">
    <property type="component" value="Unassembled WGS sequence"/>
</dbReference>
<dbReference type="PANTHER" id="PTHR45947:SF3">
    <property type="entry name" value="SULFOQUINOVOSYL TRANSFERASE SQD2"/>
    <property type="match status" value="1"/>
</dbReference>
<comment type="caution">
    <text evidence="2">The sequence shown here is derived from an EMBL/GenBank/DDBJ whole genome shotgun (WGS) entry which is preliminary data.</text>
</comment>
<keyword evidence="2" id="KW-0808">Transferase</keyword>
<evidence type="ECO:0000313" key="3">
    <source>
        <dbReference type="Proteomes" id="UP000264062"/>
    </source>
</evidence>
<dbReference type="EMBL" id="DMZY01000118">
    <property type="protein sequence ID" value="HAV92329.1"/>
    <property type="molecule type" value="Genomic_DNA"/>
</dbReference>
<dbReference type="AlphaFoldDB" id="A0A350H9W3"/>
<dbReference type="InterPro" id="IPR028098">
    <property type="entry name" value="Glyco_trans_4-like_N"/>
</dbReference>
<dbReference type="Pfam" id="PF13692">
    <property type="entry name" value="Glyco_trans_1_4"/>
    <property type="match status" value="1"/>
</dbReference>
<protein>
    <submittedName>
        <fullName evidence="2">Glycosyltransferase WbuB</fullName>
    </submittedName>
</protein>
<evidence type="ECO:0000313" key="2">
    <source>
        <dbReference type="EMBL" id="HAV92329.1"/>
    </source>
</evidence>
<name>A0A350H9W3_UNCW3</name>
<dbReference type="CDD" id="cd03794">
    <property type="entry name" value="GT4_WbuB-like"/>
    <property type="match status" value="1"/>
</dbReference>
<evidence type="ECO:0000259" key="1">
    <source>
        <dbReference type="Pfam" id="PF13439"/>
    </source>
</evidence>
<sequence length="398" mass="46647">MARSILFIVENLSFPFDRRVYREAVTMKEAGYNVLVICPKGHERDNLAFEIVEGIHVYRYPLIVDSKSRFDYLLEYFMSIFFTFIISLKILLTKNFDAVHVANPPDIFFPVLALFRIFGKKTVFDQHDLTPESYLSRFRDERKDKFYLVQVLFEYLTYKSSDVVIATNRTYKEIAQKRGNKREVVIVRNGPDLRKFHFTGINEKLKEGFEYMVCYIGIMGVQDGVDYLIRSIDYFVHKLNRKDTLFVLIGKGDDFDYLKQLSVELKITDFIRFTGRIPDAPAMDYLSTADAAASPDPYNPLNDHSTMNKVMEFMATKNPIVSFDLKEARYSAMESAVYVKDNNIEEFANAISMLLSDEKRRMKMAEYGYERIKNLLSWEIQEKNLKMLYSRLFNTYKG</sequence>
<dbReference type="PANTHER" id="PTHR45947">
    <property type="entry name" value="SULFOQUINOVOSYL TRANSFERASE SQD2"/>
    <property type="match status" value="1"/>
</dbReference>
<organism evidence="2 3">
    <name type="scientific">candidate division WOR-3 bacterium</name>
    <dbReference type="NCBI Taxonomy" id="2052148"/>
    <lineage>
        <taxon>Bacteria</taxon>
        <taxon>Bacteria division WOR-3</taxon>
    </lineage>
</organism>
<dbReference type="InterPro" id="IPR050194">
    <property type="entry name" value="Glycosyltransferase_grp1"/>
</dbReference>
<dbReference type="Pfam" id="PF13439">
    <property type="entry name" value="Glyco_transf_4"/>
    <property type="match status" value="1"/>
</dbReference>
<reference evidence="2 3" key="1">
    <citation type="journal article" date="2018" name="Nat. Biotechnol.">
        <title>A standardized bacterial taxonomy based on genome phylogeny substantially revises the tree of life.</title>
        <authorList>
            <person name="Parks D.H."/>
            <person name="Chuvochina M."/>
            <person name="Waite D.W."/>
            <person name="Rinke C."/>
            <person name="Skarshewski A."/>
            <person name="Chaumeil P.A."/>
            <person name="Hugenholtz P."/>
        </authorList>
    </citation>
    <scope>NUCLEOTIDE SEQUENCE [LARGE SCALE GENOMIC DNA]</scope>
    <source>
        <strain evidence="2">UBA9956</strain>
    </source>
</reference>
<accession>A0A350H9W3</accession>
<proteinExistence type="predicted"/>
<feature type="domain" description="Glycosyltransferase subfamily 4-like N-terminal" evidence="1">
    <location>
        <begin position="18"/>
        <end position="193"/>
    </location>
</feature>